<gene>
    <name evidence="1" type="ORF">IXC47_08215</name>
</gene>
<proteinExistence type="predicted"/>
<dbReference type="EMBL" id="JADOEL010000005">
    <property type="protein sequence ID" value="MBF8177661.1"/>
    <property type="molecule type" value="Genomic_DNA"/>
</dbReference>
<dbReference type="Proteomes" id="UP000657372">
    <property type="component" value="Unassembled WGS sequence"/>
</dbReference>
<keyword evidence="2" id="KW-1185">Reference proteome</keyword>
<dbReference type="RefSeq" id="WP_195875253.1">
    <property type="nucleotide sequence ID" value="NZ_JADOEL010000005.1"/>
</dbReference>
<sequence length="238" mass="24268">MFAAISPTLGTQPFNDWFVPDTTQRQPLGMQVTAVDLFWGAGKFMYVGSNAAILKGSVVMWDETFTASLLPSTVTQGFCFGIAMAPIPSGSFGWVQLEGRAVYKTNATVAADGVLAIAAAGILGATATGKQVIGIRNRIAATGTKTFTAQTFNGSNKLFCPAGYDGAFLGMALTGTGVGASAVVAALDPDGKTIYAGTEIGTATGANSTATAQITLTGTYTGYGSGVINNPSCMQIVT</sequence>
<organism evidence="1 2">
    <name type="scientific">Herminiimonas contaminans</name>
    <dbReference type="NCBI Taxonomy" id="1111140"/>
    <lineage>
        <taxon>Bacteria</taxon>
        <taxon>Pseudomonadati</taxon>
        <taxon>Pseudomonadota</taxon>
        <taxon>Betaproteobacteria</taxon>
        <taxon>Burkholderiales</taxon>
        <taxon>Oxalobacteraceae</taxon>
        <taxon>Herminiimonas</taxon>
    </lineage>
</organism>
<protein>
    <submittedName>
        <fullName evidence="1">Uncharacterized protein</fullName>
    </submittedName>
</protein>
<reference evidence="1 2" key="1">
    <citation type="submission" date="2020-11" db="EMBL/GenBank/DDBJ databases">
        <title>WGS of Herminiimonas contaminans strain Marseille-Q4544 isolated from planarians Schmidtea mediterranea.</title>
        <authorList>
            <person name="Kangale L."/>
        </authorList>
    </citation>
    <scope>NUCLEOTIDE SEQUENCE [LARGE SCALE GENOMIC DNA]</scope>
    <source>
        <strain evidence="1 2">Marseille-Q4544</strain>
    </source>
</reference>
<evidence type="ECO:0000313" key="2">
    <source>
        <dbReference type="Proteomes" id="UP000657372"/>
    </source>
</evidence>
<accession>A0ABS0ES49</accession>
<name>A0ABS0ES49_9BURK</name>
<comment type="caution">
    <text evidence="1">The sequence shown here is derived from an EMBL/GenBank/DDBJ whole genome shotgun (WGS) entry which is preliminary data.</text>
</comment>
<evidence type="ECO:0000313" key="1">
    <source>
        <dbReference type="EMBL" id="MBF8177661.1"/>
    </source>
</evidence>